<keyword evidence="2 5" id="KW-0812">Transmembrane</keyword>
<sequence>MVNAAVDHTTGPTLRISPERRDFMAFTLWALVTFVQFPGDELLLYPLALYYAFAIWRDQTLIIPLIARAWIVLLFPTWCLITVLWAAVPMAAFTFSLYLFLTLIVCFQVAASLSPRQIMHAICLATSIIAIIHLVVAYGLGVGDLGIFPSKNTMGKNMVILWLVTFATFLDPGTRWPSRLAALGMAGIAAWLSFLSSSATAMLLVLASTLLLASGAVILRGGLLRASRLATLFLLFGSLLIVALAILPYQQVDPVDAVLSRFGKDSTLTGRTVLWQYAEDQIRERPLLGVGANGFWRYQDSPLIQKIYAEFFKGPWDVFNFHNSYYEIAVHQGLIGLAFAGLALLWGVFMISRWAFTDGSMPSVYLFAHMMVVLVRTMTEADFLKPFVLFHMIFWIGALAAVKRRCG</sequence>
<evidence type="ECO:0000256" key="3">
    <source>
        <dbReference type="ARBA" id="ARBA00022989"/>
    </source>
</evidence>
<keyword evidence="7" id="KW-0436">Ligase</keyword>
<evidence type="ECO:0000313" key="8">
    <source>
        <dbReference type="Proteomes" id="UP000203589"/>
    </source>
</evidence>
<feature type="transmembrane region" description="Helical" evidence="5">
    <location>
        <begin position="92"/>
        <end position="111"/>
    </location>
</feature>
<feature type="transmembrane region" description="Helical" evidence="5">
    <location>
        <begin position="231"/>
        <end position="249"/>
    </location>
</feature>
<protein>
    <submittedName>
        <fullName evidence="7">O-antigen ligase</fullName>
    </submittedName>
</protein>
<feature type="transmembrane region" description="Helical" evidence="5">
    <location>
        <begin position="28"/>
        <end position="53"/>
    </location>
</feature>
<dbReference type="KEGG" id="aht:ANTHELSMS3_04890"/>
<dbReference type="Proteomes" id="UP000203589">
    <property type="component" value="Plasmid pSMS3-1"/>
</dbReference>
<evidence type="ECO:0000313" key="7">
    <source>
        <dbReference type="EMBL" id="ASP23280.1"/>
    </source>
</evidence>
<evidence type="ECO:0000256" key="1">
    <source>
        <dbReference type="ARBA" id="ARBA00004141"/>
    </source>
</evidence>
<dbReference type="OrthoDB" id="4391260at2"/>
<organism evidence="7 8">
    <name type="scientific">Antarctobacter heliothermus</name>
    <dbReference type="NCBI Taxonomy" id="74033"/>
    <lineage>
        <taxon>Bacteria</taxon>
        <taxon>Pseudomonadati</taxon>
        <taxon>Pseudomonadota</taxon>
        <taxon>Alphaproteobacteria</taxon>
        <taxon>Rhodobacterales</taxon>
        <taxon>Roseobacteraceae</taxon>
        <taxon>Antarctobacter</taxon>
    </lineage>
</organism>
<feature type="transmembrane region" description="Helical" evidence="5">
    <location>
        <begin position="384"/>
        <end position="402"/>
    </location>
</feature>
<feature type="transmembrane region" description="Helical" evidence="5">
    <location>
        <begin position="201"/>
        <end position="219"/>
    </location>
</feature>
<feature type="transmembrane region" description="Helical" evidence="5">
    <location>
        <begin position="328"/>
        <end position="349"/>
    </location>
</feature>
<dbReference type="InterPro" id="IPR051533">
    <property type="entry name" value="WaaL-like"/>
</dbReference>
<accession>A0A222EAZ4</accession>
<dbReference type="EMBL" id="CP022541">
    <property type="protein sequence ID" value="ASP23280.1"/>
    <property type="molecule type" value="Genomic_DNA"/>
</dbReference>
<reference evidence="7 8" key="1">
    <citation type="submission" date="2017-07" db="EMBL/GenBank/DDBJ databases">
        <title>Genome Sequence of Antarctobacter heliothermus Strain SMS3 Isolated from a culture of the Diatom Skeletonema marinoi.</title>
        <authorList>
            <person name="Topel M."/>
            <person name="Pinder M.I.M."/>
            <person name="Johansson O.N."/>
            <person name="Kourtchenko O."/>
            <person name="Godhe A."/>
            <person name="Clarke A.K."/>
        </authorList>
    </citation>
    <scope>NUCLEOTIDE SEQUENCE [LARGE SCALE GENOMIC DNA]</scope>
    <source>
        <strain evidence="7 8">SMS3</strain>
        <plasmid evidence="8">Plasmid psms3-1</plasmid>
    </source>
</reference>
<evidence type="ECO:0000259" key="6">
    <source>
        <dbReference type="Pfam" id="PF04932"/>
    </source>
</evidence>
<dbReference type="PANTHER" id="PTHR37422:SF17">
    <property type="entry name" value="O-ANTIGEN LIGASE"/>
    <property type="match status" value="1"/>
</dbReference>
<keyword evidence="8" id="KW-1185">Reference proteome</keyword>
<evidence type="ECO:0000256" key="2">
    <source>
        <dbReference type="ARBA" id="ARBA00022692"/>
    </source>
</evidence>
<dbReference type="InterPro" id="IPR007016">
    <property type="entry name" value="O-antigen_ligase-rel_domated"/>
</dbReference>
<feature type="transmembrane region" description="Helical" evidence="5">
    <location>
        <begin position="118"/>
        <end position="141"/>
    </location>
</feature>
<dbReference type="GO" id="GO:0016020">
    <property type="term" value="C:membrane"/>
    <property type="evidence" value="ECO:0007669"/>
    <property type="project" value="UniProtKB-SubCell"/>
</dbReference>
<dbReference type="PANTHER" id="PTHR37422">
    <property type="entry name" value="TEICHURONIC ACID BIOSYNTHESIS PROTEIN TUAE"/>
    <property type="match status" value="1"/>
</dbReference>
<dbReference type="AlphaFoldDB" id="A0A222EAZ4"/>
<keyword evidence="3 5" id="KW-1133">Transmembrane helix</keyword>
<feature type="domain" description="O-antigen ligase-related" evidence="6">
    <location>
        <begin position="188"/>
        <end position="339"/>
    </location>
</feature>
<feature type="transmembrane region" description="Helical" evidence="5">
    <location>
        <begin position="65"/>
        <end position="86"/>
    </location>
</feature>
<evidence type="ECO:0000256" key="5">
    <source>
        <dbReference type="SAM" id="Phobius"/>
    </source>
</evidence>
<name>A0A222EAZ4_9RHOB</name>
<gene>
    <name evidence="7" type="ORF">ANTHELSMS3_04890</name>
</gene>
<proteinExistence type="predicted"/>
<comment type="subcellular location">
    <subcellularLocation>
        <location evidence="1">Membrane</location>
        <topology evidence="1">Multi-pass membrane protein</topology>
    </subcellularLocation>
</comment>
<keyword evidence="4 5" id="KW-0472">Membrane</keyword>
<keyword evidence="7" id="KW-0614">Plasmid</keyword>
<feature type="transmembrane region" description="Helical" evidence="5">
    <location>
        <begin position="361"/>
        <end position="378"/>
    </location>
</feature>
<evidence type="ECO:0000256" key="4">
    <source>
        <dbReference type="ARBA" id="ARBA00023136"/>
    </source>
</evidence>
<geneLocation type="plasmid" evidence="8">
    <name>psms3-1</name>
</geneLocation>
<dbReference type="GO" id="GO:0016874">
    <property type="term" value="F:ligase activity"/>
    <property type="evidence" value="ECO:0007669"/>
    <property type="project" value="UniProtKB-KW"/>
</dbReference>
<dbReference type="Pfam" id="PF04932">
    <property type="entry name" value="Wzy_C"/>
    <property type="match status" value="1"/>
</dbReference>
<dbReference type="RefSeq" id="WP_094037391.1">
    <property type="nucleotide sequence ID" value="NZ_CP022541.1"/>
</dbReference>